<dbReference type="EMBL" id="LT614637">
    <property type="protein sequence ID" value="SCN26729.1"/>
    <property type="molecule type" value="Genomic_DNA"/>
</dbReference>
<dbReference type="PROSITE" id="PS51198">
    <property type="entry name" value="UVRD_HELICASE_ATP_BIND"/>
    <property type="match status" value="1"/>
</dbReference>
<evidence type="ECO:0000313" key="20">
    <source>
        <dbReference type="Proteomes" id="UP000516480"/>
    </source>
</evidence>
<dbReference type="GO" id="GO:0016787">
    <property type="term" value="F:hydrolase activity"/>
    <property type="evidence" value="ECO:0007669"/>
    <property type="project" value="UniProtKB-UniRule"/>
</dbReference>
<evidence type="ECO:0000256" key="9">
    <source>
        <dbReference type="PROSITE-ProRule" id="PRU00560"/>
    </source>
</evidence>
<evidence type="ECO:0000259" key="10">
    <source>
        <dbReference type="PROSITE" id="PS51198"/>
    </source>
</evidence>
<dbReference type="Pfam" id="PF13361">
    <property type="entry name" value="UvrD_C"/>
    <property type="match status" value="2"/>
</dbReference>
<evidence type="ECO:0000256" key="7">
    <source>
        <dbReference type="ARBA" id="ARBA00034808"/>
    </source>
</evidence>
<evidence type="ECO:0000313" key="18">
    <source>
        <dbReference type="Proteomes" id="UP000219974"/>
    </source>
</evidence>
<dbReference type="EMBL" id="LT608147">
    <property type="protein sequence ID" value="SCM23696.1"/>
    <property type="molecule type" value="Genomic_DNA"/>
</dbReference>
<gene>
    <name evidence="11" type="primary">UvrD</name>
    <name evidence="11" type="ORF">PBK173_000279300</name>
    <name evidence="13" type="ORF">PBNK65E_000271400</name>
    <name evidence="12" type="ORF">PBNK65NY_000270600</name>
    <name evidence="15" type="ORF">PBSP11A_000270600</name>
    <name evidence="14" type="ORF">PBSP11RLL_000270900</name>
</gene>
<evidence type="ECO:0000313" key="19">
    <source>
        <dbReference type="Proteomes" id="UP000220214"/>
    </source>
</evidence>
<keyword evidence="4 9" id="KW-0067">ATP-binding</keyword>
<feature type="domain" description="UvrD-like helicase ATP-binding" evidence="10">
    <location>
        <begin position="36"/>
        <end position="484"/>
    </location>
</feature>
<dbReference type="PANTHER" id="PTHR11070">
    <property type="entry name" value="UVRD / RECB / PCRA DNA HELICASE FAMILY MEMBER"/>
    <property type="match status" value="1"/>
</dbReference>
<keyword evidence="5" id="KW-0413">Isomerase</keyword>
<dbReference type="OMA" id="GHNKNED"/>
<dbReference type="CDD" id="cd18807">
    <property type="entry name" value="SF1_C_UvrD"/>
    <property type="match status" value="1"/>
</dbReference>
<dbReference type="GO" id="GO:0005634">
    <property type="term" value="C:nucleus"/>
    <property type="evidence" value="ECO:0007669"/>
    <property type="project" value="TreeGrafter"/>
</dbReference>
<dbReference type="OrthoDB" id="417752at2759"/>
<dbReference type="PANTHER" id="PTHR11070:SF2">
    <property type="entry name" value="ATP-DEPENDENT DNA HELICASE SRS2"/>
    <property type="match status" value="1"/>
</dbReference>
<dbReference type="Pfam" id="PF00580">
    <property type="entry name" value="UvrD-helicase"/>
    <property type="match status" value="2"/>
</dbReference>
<evidence type="ECO:0000313" key="13">
    <source>
        <dbReference type="EMBL" id="SCN26729.1"/>
    </source>
</evidence>
<dbReference type="InterPro" id="IPR014016">
    <property type="entry name" value="UvrD-like_ATP-bd"/>
</dbReference>
<dbReference type="EMBL" id="LT608275">
    <property type="protein sequence ID" value="SCO61037.1"/>
    <property type="molecule type" value="Genomic_DNA"/>
</dbReference>
<dbReference type="EC" id="5.6.2.4" evidence="7"/>
<evidence type="ECO:0000313" key="17">
    <source>
        <dbReference type="Proteomes" id="UP000219860"/>
    </source>
</evidence>
<evidence type="ECO:0000256" key="4">
    <source>
        <dbReference type="ARBA" id="ARBA00022840"/>
    </source>
</evidence>
<evidence type="ECO:0000256" key="5">
    <source>
        <dbReference type="ARBA" id="ARBA00023235"/>
    </source>
</evidence>
<dbReference type="InterPro" id="IPR014017">
    <property type="entry name" value="DNA_helicase_UvrD-like_C"/>
</dbReference>
<evidence type="ECO:0000313" key="14">
    <source>
        <dbReference type="EMBL" id="SCO61037.1"/>
    </source>
</evidence>
<evidence type="ECO:0000313" key="15">
    <source>
        <dbReference type="EMBL" id="SCO63148.1"/>
    </source>
</evidence>
<evidence type="ECO:0000256" key="6">
    <source>
        <dbReference type="ARBA" id="ARBA00034617"/>
    </source>
</evidence>
<dbReference type="GO" id="GO:0005524">
    <property type="term" value="F:ATP binding"/>
    <property type="evidence" value="ECO:0007669"/>
    <property type="project" value="UniProtKB-UniRule"/>
</dbReference>
<dbReference type="GO" id="GO:0000725">
    <property type="term" value="P:recombinational repair"/>
    <property type="evidence" value="ECO:0007669"/>
    <property type="project" value="TreeGrafter"/>
</dbReference>
<feature type="binding site" evidence="9">
    <location>
        <begin position="57"/>
        <end position="64"/>
    </location>
    <ligand>
        <name>ATP</name>
        <dbReference type="ChEBI" id="CHEBI:30616"/>
    </ligand>
</feature>
<keyword evidence="2 9" id="KW-0378">Hydrolase</keyword>
<dbReference type="VEuPathDB" id="PlasmoDB:PBANKA_1113800"/>
<sequence length="1090" mass="128407">MTLEEEGDSYNDSISVDEDNTNKINDDIINHILFRNLSEEQTKIVQVPLEYNLCIIACPGSGKTSTLTARIIKSIIERKKSIVCITFTNYSAKDLKEKIIKKINCLIDLCTGKEIQNKLFNRNKNIGGNKIRNKKYDINKTMYKNKFKVLDTTIFIGTIHSFCRYILLKYKGEFKILTELINSNVIKMAFNNFCNSTMHNNFSIEGEDKYTNDPSIINKSDNTFNLSHFINCMKNNISKHEEKKLEDEAIQSDYDDEEENEYFFNYLYNFNSSIDKGNLEQMAEVKCILKKKEIIFLKKKIKLLKYVELYNMTNIEINDIERKFYENYKKIFEKEKFIYYDFDDLLIETYKLMKDNIPIRNKILEEWNHIFCDEFQDINTTQFNILQFFANMQYDVKPTMDNECIDEDMDIFVENDPSKFIKKHSKNSKIQNNKRNKTKTSITVIGDDDQSIYAFRGAHASVFKKIIKECNCLLFKLSTNFRSTKEIVRISNNLILNNGSCRINKKICTDNIPGQKATFEIFKTNDDQISYVLAQIIFLKKIYNLKFSDFAILSRTNKTLKETLINMNKYEIKKKALKMFREFCKNLENNNITNDTHENYSKNEKQFESKTTDMVNVKGHEDSIFSKKEFPSDKIKEENKQVKEEWNEVNISTFNIPIKELNKKKSFFGSKEIIQLITLLRFLININDDVVFLKSFKIIKNSKLIKTIIHKLTNNNIRQVHNISDTRYVRDDNNINNHRGKLNEESISFFEKVKNISQLYILSRRKKLSSDQLAILNIFTENEIKIILDFFFVVNHFLNICSQHNSVYILVMDILKKTNFIKKIMKKKEENSEGTVNISMNNEQCDLLNVNNNSINMEKLSDCKNENGISTVNHKSGIGNNSKEKENTHIIKNCVHTVDYQNMHRKKRTFEQCNDNANNNKDENAEIINNNNKENPNIINELEIKNNLKALFNINEEDYNYSQIQNIFVFLEITKEYRPNLMEQTCYDCLICFLNDFKNNIHEKMLIEKVTLTTIHKSKGLEWKVVFIINVIEGEIPHVSANNNEIIEERKIFYVGITRAKYILYLLCYVQNTHISEKNTISRFIYQMKI</sequence>
<dbReference type="Proteomes" id="UP000069549">
    <property type="component" value="Chromosome 11"/>
</dbReference>
<evidence type="ECO:0000256" key="8">
    <source>
        <dbReference type="ARBA" id="ARBA00048988"/>
    </source>
</evidence>
<dbReference type="Proteomes" id="UP000219974">
    <property type="component" value="Chromosome 11"/>
</dbReference>
<dbReference type="GO" id="GO:0003677">
    <property type="term" value="F:DNA binding"/>
    <property type="evidence" value="ECO:0007669"/>
    <property type="project" value="InterPro"/>
</dbReference>
<evidence type="ECO:0000313" key="11">
    <source>
        <dbReference type="EMBL" id="CXI62196.1"/>
    </source>
</evidence>
<evidence type="ECO:0000313" key="16">
    <source>
        <dbReference type="Proteomes" id="UP000069549"/>
    </source>
</evidence>
<organism evidence="11 16">
    <name type="scientific">Plasmodium berghei</name>
    <dbReference type="NCBI Taxonomy" id="5821"/>
    <lineage>
        <taxon>Eukaryota</taxon>
        <taxon>Sar</taxon>
        <taxon>Alveolata</taxon>
        <taxon>Apicomplexa</taxon>
        <taxon>Aconoidasida</taxon>
        <taxon>Haemosporida</taxon>
        <taxon>Plasmodiidae</taxon>
        <taxon>Plasmodium</taxon>
        <taxon>Plasmodium (Vinckeia)</taxon>
    </lineage>
</organism>
<dbReference type="Proteomes" id="UP000516480">
    <property type="component" value="Chromosome 11"/>
</dbReference>
<dbReference type="InterPro" id="IPR027417">
    <property type="entry name" value="P-loop_NTPase"/>
</dbReference>
<evidence type="ECO:0000313" key="12">
    <source>
        <dbReference type="EMBL" id="SCM23696.1"/>
    </source>
</evidence>
<dbReference type="SUPFAM" id="SSF52540">
    <property type="entry name" value="P-loop containing nucleoside triphosphate hydrolases"/>
    <property type="match status" value="1"/>
</dbReference>
<evidence type="ECO:0000256" key="3">
    <source>
        <dbReference type="ARBA" id="ARBA00022806"/>
    </source>
</evidence>
<name>A0A0Y9XPR0_PLABE</name>
<evidence type="ECO:0000256" key="2">
    <source>
        <dbReference type="ARBA" id="ARBA00022801"/>
    </source>
</evidence>
<keyword evidence="3 9" id="KW-0347">Helicase</keyword>
<protein>
    <recommendedName>
        <fullName evidence="7">DNA 3'-5' helicase</fullName>
        <ecNumber evidence="7">5.6.2.4</ecNumber>
    </recommendedName>
</protein>
<keyword evidence="1 9" id="KW-0547">Nucleotide-binding</keyword>
<dbReference type="EMBL" id="LT608259">
    <property type="protein sequence ID" value="SCO63148.1"/>
    <property type="molecule type" value="Genomic_DNA"/>
</dbReference>
<proteinExistence type="predicted"/>
<dbReference type="Gene3D" id="3.40.50.300">
    <property type="entry name" value="P-loop containing nucleotide triphosphate hydrolases"/>
    <property type="match status" value="4"/>
</dbReference>
<dbReference type="AlphaFoldDB" id="A0A0Y9XPR0"/>
<dbReference type="GO" id="GO:0043138">
    <property type="term" value="F:3'-5' DNA helicase activity"/>
    <property type="evidence" value="ECO:0007669"/>
    <property type="project" value="UniProtKB-EC"/>
</dbReference>
<comment type="catalytic activity">
    <reaction evidence="8">
        <text>ATP + H2O = ADP + phosphate + H(+)</text>
        <dbReference type="Rhea" id="RHEA:13065"/>
        <dbReference type="ChEBI" id="CHEBI:15377"/>
        <dbReference type="ChEBI" id="CHEBI:15378"/>
        <dbReference type="ChEBI" id="CHEBI:30616"/>
        <dbReference type="ChEBI" id="CHEBI:43474"/>
        <dbReference type="ChEBI" id="CHEBI:456216"/>
        <dbReference type="EC" id="5.6.2.4"/>
    </reaction>
</comment>
<dbReference type="EMBL" id="LT160031">
    <property type="protein sequence ID" value="CXI62196.1"/>
    <property type="molecule type" value="Genomic_DNA"/>
</dbReference>
<evidence type="ECO:0000256" key="1">
    <source>
        <dbReference type="ARBA" id="ARBA00022741"/>
    </source>
</evidence>
<reference evidence="11 16" key="1">
    <citation type="submission" date="2016-02" db="EMBL/GenBank/DDBJ databases">
        <authorList>
            <consortium name="Pathogen Informatics"/>
        </authorList>
    </citation>
    <scope>NUCLEOTIDE SEQUENCE [LARGE SCALE GENOMIC DNA]</scope>
    <source>
        <strain evidence="11 16">K173</strain>
        <strain evidence="12 20">NK65 ny</strain>
        <strain evidence="13 19">NK65e</strain>
        <strain evidence="15 17">SP11 Antwerpcl1</strain>
        <strain evidence="14 18">SP11 RLL</strain>
    </source>
</reference>
<comment type="catalytic activity">
    <reaction evidence="6">
        <text>Couples ATP hydrolysis with the unwinding of duplex DNA by translocating in the 3'-5' direction.</text>
        <dbReference type="EC" id="5.6.2.4"/>
    </reaction>
</comment>
<accession>A0A0Y9XPR0</accession>
<dbReference type="Proteomes" id="UP000219860">
    <property type="component" value="Chromosome 11"/>
</dbReference>
<dbReference type="Proteomes" id="UP000220214">
    <property type="component" value="Chromosome 11"/>
</dbReference>
<dbReference type="InterPro" id="IPR000212">
    <property type="entry name" value="DNA_helicase_UvrD/REP"/>
</dbReference>